<dbReference type="OrthoDB" id="10251809at2759"/>
<accession>A0A8S1L7C8</accession>
<sequence length="70" mass="8381">MRIPFPNSEKPLVWTQVYKKNSKDLKGPSPLRNHTAVTYQNKMYIFGGKKNLIQPYCKLWIFDFQSERME</sequence>
<dbReference type="InterPro" id="IPR006652">
    <property type="entry name" value="Kelch_1"/>
</dbReference>
<organism evidence="1 2">
    <name type="scientific">Paramecium sonneborni</name>
    <dbReference type="NCBI Taxonomy" id="65129"/>
    <lineage>
        <taxon>Eukaryota</taxon>
        <taxon>Sar</taxon>
        <taxon>Alveolata</taxon>
        <taxon>Ciliophora</taxon>
        <taxon>Intramacronucleata</taxon>
        <taxon>Oligohymenophorea</taxon>
        <taxon>Peniculida</taxon>
        <taxon>Parameciidae</taxon>
        <taxon>Paramecium</taxon>
    </lineage>
</organism>
<evidence type="ECO:0008006" key="3">
    <source>
        <dbReference type="Google" id="ProtNLM"/>
    </source>
</evidence>
<proteinExistence type="predicted"/>
<dbReference type="EMBL" id="CAJJDN010000012">
    <property type="protein sequence ID" value="CAD8058544.1"/>
    <property type="molecule type" value="Genomic_DNA"/>
</dbReference>
<keyword evidence="2" id="KW-1185">Reference proteome</keyword>
<gene>
    <name evidence="1" type="ORF">PSON_ATCC_30995.1.T0120256</name>
</gene>
<dbReference type="AlphaFoldDB" id="A0A8S1L7C8"/>
<comment type="caution">
    <text evidence="1">The sequence shown here is derived from an EMBL/GenBank/DDBJ whole genome shotgun (WGS) entry which is preliminary data.</text>
</comment>
<reference evidence="1" key="1">
    <citation type="submission" date="2021-01" db="EMBL/GenBank/DDBJ databases">
        <authorList>
            <consortium name="Genoscope - CEA"/>
            <person name="William W."/>
        </authorList>
    </citation>
    <scope>NUCLEOTIDE SEQUENCE</scope>
</reference>
<protein>
    <recommendedName>
        <fullName evidence="3">Kelch repeat-containing protein</fullName>
    </recommendedName>
</protein>
<dbReference type="Pfam" id="PF01344">
    <property type="entry name" value="Kelch_1"/>
    <property type="match status" value="1"/>
</dbReference>
<evidence type="ECO:0000313" key="1">
    <source>
        <dbReference type="EMBL" id="CAD8058544.1"/>
    </source>
</evidence>
<name>A0A8S1L7C8_9CILI</name>
<dbReference type="Proteomes" id="UP000692954">
    <property type="component" value="Unassembled WGS sequence"/>
</dbReference>
<evidence type="ECO:0000313" key="2">
    <source>
        <dbReference type="Proteomes" id="UP000692954"/>
    </source>
</evidence>